<dbReference type="GO" id="GO:0005375">
    <property type="term" value="F:copper ion transmembrane transporter activity"/>
    <property type="evidence" value="ECO:0007669"/>
    <property type="project" value="UniProtKB-UniRule"/>
</dbReference>
<name>A0A8B8DEA4_CRAVI</name>
<proteinExistence type="inferred from homology"/>
<sequence length="244" mass="26890">MNNMSQTTMSMMMDMNMTGMTHDHSMHNHSMHDHSMHGSGMGVTMDHSNHMGGGGDMGGHDMHGMDGMDMMHMGNNSDGCGNGMAMFFHTGNCEYILFEGVQTKTVAGMVGACIIVFFLAVLYEGLKVFREYLLKKALVSGSKYQEVTIGANGQSTVSDARIKSSSEVVYQRSFLDTRVTMISGSHLTQTVLHVVQVFVSYCLMLVFMTYNVWLCLAVILGAGAGYFFFGWKRAVVVDVNEHCH</sequence>
<reference evidence="6" key="1">
    <citation type="submission" date="2025-08" db="UniProtKB">
        <authorList>
            <consortium name="RefSeq"/>
        </authorList>
    </citation>
    <scope>IDENTIFICATION</scope>
    <source>
        <tissue evidence="6">Whole sample</tissue>
    </source>
</reference>
<evidence type="ECO:0000313" key="5">
    <source>
        <dbReference type="Proteomes" id="UP000694844"/>
    </source>
</evidence>
<dbReference type="Pfam" id="PF04145">
    <property type="entry name" value="Ctr"/>
    <property type="match status" value="1"/>
</dbReference>
<dbReference type="PANTHER" id="PTHR12483:SF115">
    <property type="entry name" value="COPPER TRANSPORT PROTEIN"/>
    <property type="match status" value="1"/>
</dbReference>
<keyword evidence="4" id="KW-0187">Copper transport</keyword>
<evidence type="ECO:0000256" key="1">
    <source>
        <dbReference type="ARBA" id="ARBA00022692"/>
    </source>
</evidence>
<keyword evidence="4" id="KW-0406">Ion transport</keyword>
<keyword evidence="1 4" id="KW-0812">Transmembrane</keyword>
<keyword evidence="4" id="KW-0813">Transport</keyword>
<comment type="similarity">
    <text evidence="4">Belongs to the copper transporter (Ctr) (TC 1.A.56) family. SLC31A subfamily.</text>
</comment>
<organism evidence="5 6">
    <name type="scientific">Crassostrea virginica</name>
    <name type="common">Eastern oyster</name>
    <dbReference type="NCBI Taxonomy" id="6565"/>
    <lineage>
        <taxon>Eukaryota</taxon>
        <taxon>Metazoa</taxon>
        <taxon>Spiralia</taxon>
        <taxon>Lophotrochozoa</taxon>
        <taxon>Mollusca</taxon>
        <taxon>Bivalvia</taxon>
        <taxon>Autobranchia</taxon>
        <taxon>Pteriomorphia</taxon>
        <taxon>Ostreida</taxon>
        <taxon>Ostreoidea</taxon>
        <taxon>Ostreidae</taxon>
        <taxon>Crassostrea</taxon>
    </lineage>
</organism>
<dbReference type="InterPro" id="IPR007274">
    <property type="entry name" value="Cop_transporter"/>
</dbReference>
<feature type="transmembrane region" description="Helical" evidence="4">
    <location>
        <begin position="106"/>
        <end position="126"/>
    </location>
</feature>
<accession>A0A8B8DEA4</accession>
<dbReference type="AlphaFoldDB" id="A0A8B8DEA4"/>
<protein>
    <recommendedName>
        <fullName evidence="4">Copper transport protein</fullName>
    </recommendedName>
</protein>
<dbReference type="GO" id="GO:0016020">
    <property type="term" value="C:membrane"/>
    <property type="evidence" value="ECO:0007669"/>
    <property type="project" value="UniProtKB-SubCell"/>
</dbReference>
<comment type="subcellular location">
    <subcellularLocation>
        <location evidence="4">Membrane</location>
        <topology evidence="4">Multi-pass membrane protein</topology>
    </subcellularLocation>
</comment>
<evidence type="ECO:0000256" key="4">
    <source>
        <dbReference type="RuleBase" id="RU367022"/>
    </source>
</evidence>
<dbReference type="PANTHER" id="PTHR12483">
    <property type="entry name" value="SOLUTE CARRIER FAMILY 31 COPPER TRANSPORTERS"/>
    <property type="match status" value="1"/>
</dbReference>
<keyword evidence="2 4" id="KW-1133">Transmembrane helix</keyword>
<dbReference type="Proteomes" id="UP000694844">
    <property type="component" value="Chromosome 3"/>
</dbReference>
<dbReference type="OrthoDB" id="161814at2759"/>
<keyword evidence="4" id="KW-0186">Copper</keyword>
<dbReference type="GeneID" id="111125988"/>
<gene>
    <name evidence="6" type="primary">LOC111125988</name>
</gene>
<evidence type="ECO:0000256" key="3">
    <source>
        <dbReference type="ARBA" id="ARBA00023136"/>
    </source>
</evidence>
<dbReference type="RefSeq" id="XP_022326025.1">
    <property type="nucleotide sequence ID" value="XM_022470317.1"/>
</dbReference>
<keyword evidence="5" id="KW-1185">Reference proteome</keyword>
<feature type="transmembrane region" description="Helical" evidence="4">
    <location>
        <begin position="210"/>
        <end position="229"/>
    </location>
</feature>
<evidence type="ECO:0000313" key="6">
    <source>
        <dbReference type="RefSeq" id="XP_022326025.1"/>
    </source>
</evidence>
<evidence type="ECO:0000256" key="2">
    <source>
        <dbReference type="ARBA" id="ARBA00022989"/>
    </source>
</evidence>
<keyword evidence="3 4" id="KW-0472">Membrane</keyword>